<reference evidence="3 4" key="1">
    <citation type="submission" date="2019-09" db="EMBL/GenBank/DDBJ databases">
        <title>The hologenome of the rock-dwelling lichen Lasallia pustulata.</title>
        <authorList>
            <person name="Greshake Tzovaras B."/>
            <person name="Segers F."/>
            <person name="Bicker A."/>
            <person name="Dal Grande F."/>
            <person name="Otte J."/>
            <person name="Hankeln T."/>
            <person name="Schmitt I."/>
            <person name="Ebersberger I."/>
        </authorList>
    </citation>
    <scope>NUCLEOTIDE SEQUENCE [LARGE SCALE GENOMIC DNA]</scope>
    <source>
        <strain evidence="3">A1-1</strain>
    </source>
</reference>
<dbReference type="EMBL" id="VXIT01000022">
    <property type="protein sequence ID" value="KAA6406820.1"/>
    <property type="molecule type" value="Genomic_DNA"/>
</dbReference>
<evidence type="ECO:0000313" key="3">
    <source>
        <dbReference type="EMBL" id="KAA6406820.1"/>
    </source>
</evidence>
<dbReference type="AlphaFoldDB" id="A0A5M8PD34"/>
<protein>
    <submittedName>
        <fullName evidence="3">Uncharacterized protein</fullName>
    </submittedName>
</protein>
<organism evidence="3 4">
    <name type="scientific">Lasallia pustulata</name>
    <dbReference type="NCBI Taxonomy" id="136370"/>
    <lineage>
        <taxon>Eukaryota</taxon>
        <taxon>Fungi</taxon>
        <taxon>Dikarya</taxon>
        <taxon>Ascomycota</taxon>
        <taxon>Pezizomycotina</taxon>
        <taxon>Lecanoromycetes</taxon>
        <taxon>OSLEUM clade</taxon>
        <taxon>Umbilicariomycetidae</taxon>
        <taxon>Umbilicariales</taxon>
        <taxon>Umbilicariaceae</taxon>
        <taxon>Lasallia</taxon>
    </lineage>
</organism>
<feature type="transmembrane region" description="Helical" evidence="2">
    <location>
        <begin position="372"/>
        <end position="392"/>
    </location>
</feature>
<dbReference type="OrthoDB" id="10374776at2759"/>
<dbReference type="Proteomes" id="UP000324767">
    <property type="component" value="Unassembled WGS sequence"/>
</dbReference>
<feature type="region of interest" description="Disordered" evidence="1">
    <location>
        <begin position="182"/>
        <end position="211"/>
    </location>
</feature>
<feature type="transmembrane region" description="Helical" evidence="2">
    <location>
        <begin position="296"/>
        <end position="320"/>
    </location>
</feature>
<evidence type="ECO:0000256" key="1">
    <source>
        <dbReference type="SAM" id="MobiDB-lite"/>
    </source>
</evidence>
<evidence type="ECO:0000256" key="2">
    <source>
        <dbReference type="SAM" id="Phobius"/>
    </source>
</evidence>
<keyword evidence="2" id="KW-0812">Transmembrane</keyword>
<proteinExistence type="predicted"/>
<feature type="compositionally biased region" description="Basic and acidic residues" evidence="1">
    <location>
        <begin position="184"/>
        <end position="197"/>
    </location>
</feature>
<keyword evidence="2" id="KW-0472">Membrane</keyword>
<accession>A0A5M8PD34</accession>
<sequence length="463" mass="51414">MEPLSTSVGPLAPQAFQASQVIRRTPKYLKNDDLQSIVSQFEDFEGLFQALSPIIGNIHPETDANWRRMFLKHGRRFNDLVAMAVRLAEQLSRSEEKPSIATELRKVRKELEGEKSSWNLMLTTLNTQISSVVSATTTSREVSENILRRRGTNQTQTAAQRLRIQELSDDAPETRIVAAAESHPATKGESHTVDGGRKQANASANSGVNVPQPRHLETQTVVNARVITPNIPNEPLSSLLTENLIKKAIKEALEEYNGNLRGKALEELPPHVTGRPGKRTSFFYSYKSRFFKNMGAVQTVLTINALLLSAATCVQVVSMMKQHEESRPRKWGDADSLTAVQNLITQFLGLYTTFITAIEDDHLFDHLGWPSWIWIFLGISCPIASLVTYETFGWMTPLLSFGGTIGNAFLGVVLLNIITSTRKQWGDERFQGIPLSGIRIVLNTEVDGRIAATTNNGDSMVTN</sequence>
<comment type="caution">
    <text evidence="3">The sequence shown here is derived from an EMBL/GenBank/DDBJ whole genome shotgun (WGS) entry which is preliminary data.</text>
</comment>
<name>A0A5M8PD34_9LECA</name>
<feature type="transmembrane region" description="Helical" evidence="2">
    <location>
        <begin position="398"/>
        <end position="419"/>
    </location>
</feature>
<gene>
    <name evidence="3" type="ORF">FRX48_09318</name>
</gene>
<feature type="compositionally biased region" description="Polar residues" evidence="1">
    <location>
        <begin position="200"/>
        <end position="209"/>
    </location>
</feature>
<keyword evidence="2" id="KW-1133">Transmembrane helix</keyword>
<evidence type="ECO:0000313" key="4">
    <source>
        <dbReference type="Proteomes" id="UP000324767"/>
    </source>
</evidence>